<dbReference type="SUPFAM" id="SSF55486">
    <property type="entry name" value="Metalloproteases ('zincins'), catalytic domain"/>
    <property type="match status" value="1"/>
</dbReference>
<protein>
    <submittedName>
        <fullName evidence="2">Hemolysin-type calcium-binding region</fullName>
    </submittedName>
</protein>
<dbReference type="GO" id="GO:0005509">
    <property type="term" value="F:calcium ion binding"/>
    <property type="evidence" value="ECO:0007669"/>
    <property type="project" value="InterPro"/>
</dbReference>
<dbReference type="RefSeq" id="WP_007798069.1">
    <property type="nucleotide sequence ID" value="NZ_DS022276.1"/>
</dbReference>
<dbReference type="InterPro" id="IPR038081">
    <property type="entry name" value="CalX-like_sf"/>
</dbReference>
<dbReference type="eggNOG" id="COG2374">
    <property type="taxonomic scope" value="Bacteria"/>
</dbReference>
<dbReference type="SUPFAM" id="SSF51120">
    <property type="entry name" value="beta-Roll"/>
    <property type="match status" value="1"/>
</dbReference>
<dbReference type="eggNOG" id="COG2340">
    <property type="taxonomic scope" value="Bacteria"/>
</dbReference>
<dbReference type="AlphaFoldDB" id="Q0FQV3"/>
<evidence type="ECO:0000313" key="2">
    <source>
        <dbReference type="EMBL" id="EAU46579.1"/>
    </source>
</evidence>
<dbReference type="eggNOG" id="COG2931">
    <property type="taxonomic scope" value="Bacteria"/>
</dbReference>
<keyword evidence="3" id="KW-1185">Reference proteome</keyword>
<evidence type="ECO:0000259" key="1">
    <source>
        <dbReference type="Pfam" id="PF13946"/>
    </source>
</evidence>
<dbReference type="InterPro" id="IPR011049">
    <property type="entry name" value="Serralysin-like_metalloprot_C"/>
</dbReference>
<feature type="domain" description="DUF4214" evidence="1">
    <location>
        <begin position="946"/>
        <end position="1014"/>
    </location>
</feature>
<dbReference type="STRING" id="314265.R2601_19005"/>
<dbReference type="InterPro" id="IPR038255">
    <property type="entry name" value="PBS_linker_sf"/>
</dbReference>
<dbReference type="Gene3D" id="2.150.10.10">
    <property type="entry name" value="Serralysin-like metalloprotease, C-terminal"/>
    <property type="match status" value="1"/>
</dbReference>
<proteinExistence type="predicted"/>
<dbReference type="SUPFAM" id="SSF141072">
    <property type="entry name" value="CalX-like"/>
    <property type="match status" value="1"/>
</dbReference>
<accession>Q0FQV3</accession>
<organism evidence="2 3">
    <name type="scientific">Salipiger bermudensis (strain DSM 26914 / JCM 13377 / KCTC 12554 / HTCC2601)</name>
    <name type="common">Pelagibaca bermudensis</name>
    <dbReference type="NCBI Taxonomy" id="314265"/>
    <lineage>
        <taxon>Bacteria</taxon>
        <taxon>Pseudomonadati</taxon>
        <taxon>Pseudomonadota</taxon>
        <taxon>Alphaproteobacteria</taxon>
        <taxon>Rhodobacterales</taxon>
        <taxon>Roseobacteraceae</taxon>
        <taxon>Salipiger</taxon>
    </lineage>
</organism>
<dbReference type="EMBL" id="AATQ01000013">
    <property type="protein sequence ID" value="EAU46579.1"/>
    <property type="molecule type" value="Genomic_DNA"/>
</dbReference>
<dbReference type="Pfam" id="PF00353">
    <property type="entry name" value="HemolysinCabind"/>
    <property type="match status" value="2"/>
</dbReference>
<dbReference type="InterPro" id="IPR025282">
    <property type="entry name" value="DUF4214"/>
</dbReference>
<dbReference type="HOGENOM" id="CLU_280441_0_0_5"/>
<dbReference type="OrthoDB" id="9795675at2"/>
<dbReference type="Proteomes" id="UP000006230">
    <property type="component" value="Unassembled WGS sequence"/>
</dbReference>
<reference evidence="2 3" key="1">
    <citation type="journal article" date="2010" name="J. Bacteriol.">
        <title>Genome sequences of Pelagibaca bermudensis HTCC2601T and Maritimibacter alkaliphilus HTCC2654T, the type strains of two marine Roseobacter genera.</title>
        <authorList>
            <person name="Thrash J.C."/>
            <person name="Cho J.C."/>
            <person name="Ferriera S."/>
            <person name="Johnson J."/>
            <person name="Vergin K.L."/>
            <person name="Giovannoni S.J."/>
        </authorList>
    </citation>
    <scope>NUCLEOTIDE SEQUENCE [LARGE SCALE GENOMIC DNA]</scope>
    <source>
        <strain evidence="3">DSM 26914 / JCM 13377 / KCTC 12554 / HTCC2601</strain>
    </source>
</reference>
<dbReference type="Pfam" id="PF13946">
    <property type="entry name" value="DUF4214"/>
    <property type="match status" value="2"/>
</dbReference>
<dbReference type="InterPro" id="IPR001343">
    <property type="entry name" value="Hemolysn_Ca-bd"/>
</dbReference>
<dbReference type="Gene3D" id="1.10.3130.20">
    <property type="entry name" value="Phycobilisome linker domain"/>
    <property type="match status" value="2"/>
</dbReference>
<name>Q0FQV3_SALBH</name>
<sequence>MTALTQQYELKNVDWATFGNGDARDGNTTVTVSGVTGSQRFAFLYWGELNFSGSSDTQITVNGTAVTGTTLGTSVDTCWGSDQSVGYFANVSDIVNGDGSYTIEGMGEGGQGASLVVFYDDGDATNNRDVTIFAGNDSTDQSGSITTINLGNLEYESGSSTLTLFVGDGQSFTDGDLTINSTLLGTNQFPGGDGALWDINTYDITSVLSPGDNNLAVTHVSDGDCLQFVTAIVDKAAKPPVLFLDFDTAIPRDYYVTYASYLGFLGLDARETSATRAGTEPLGVFTAAQKTELVGLVQDIFDRSGIAMDVTSTQPTSGDYHSVRFTSTKLRYDTTGDGNDNARLLGQAYEGVDRYNTEDNNIVAVLMDGSDAMLSVAETVAHEGAHAFGARHINPVQGSGAEVMDYDSSGLETFVKTPANITEPPVDGKPATSVTHNPAYHIRRYVNEENDTQLRLEGLTPGTWDRTAFENILYSLGLSDLTQSLSDLYVLVLGRDPLVEGDDESFGTLIPVAENIDSSGNLTFTVPEGSEFRIVASTGDSSVLDAVLELDPDADDPYAMTANPSSNPSGTLVMDDGTGNPVAIGSFALEVEEVIEVADAEALAPLFVSIDRNMESEAGPDATVTVSRGAETTGDLTVVLSSTDTSAATLPGTAIIPDGETEVEVSLSMIDDFRLDGLQTTTILALAEGYESASTNFDVIDDETAIMGTLEPDDLTGTPDLDGIFGFAGDDRILGLESNDIIGGGLGNDTAVGGPGADILSGGANDDVLIGGSVPPVDELGQTSGAQVFRVFGATLDRIPDSLGYDNWSGQLESGAMVLTQVITGFVASPEFQATYGALDDEAFVTLLYNNVLDRDPDAGGLANWLSQLASGTTREEVVRGFSQSSEYIAQTNDSASAYVLAGIAAPFADDVYRLYEATLDREPDVVGLTNWSTERGMGTSYLDVASGFVNSPEFQATYGALDDEAFVTLLYNNVLDRDPDATGLANWLQLLSEGASREEVVEGFAQSPEFVAKTAEAFAAYMAATEGDTYDGGPGDDLMSGSLLADDFIFEREDAGRDRVLEVDAFDTASFLGFGYADAAEARSHMTEVNLDVVFADQGVSVIFMHTDMETIDSMTIQV</sequence>
<feature type="domain" description="DUF4214" evidence="1">
    <location>
        <begin position="825"/>
        <end position="891"/>
    </location>
</feature>
<gene>
    <name evidence="2" type="ORF">R2601_19005</name>
</gene>
<comment type="caution">
    <text evidence="2">The sequence shown here is derived from an EMBL/GenBank/DDBJ whole genome shotgun (WGS) entry which is preliminary data.</text>
</comment>
<evidence type="ECO:0000313" key="3">
    <source>
        <dbReference type="Proteomes" id="UP000006230"/>
    </source>
</evidence>